<dbReference type="PANTHER" id="PTHR46014:SF1">
    <property type="entry name" value="TETRATRICOPEPTIDE REPEAT PROTEIN 1"/>
    <property type="match status" value="1"/>
</dbReference>
<protein>
    <recommendedName>
        <fullName evidence="4">Tetratricopeptide repeat protein 1</fullName>
    </recommendedName>
</protein>
<gene>
    <name evidence="2" type="ORF">FGG08_000154</name>
</gene>
<sequence length="265" mass="28745">MTSKVKETSTNSPETSGPDGDEAEPERIRFSPEEEAALLAESNEIKLRANHLFGSTRYSEAIQEYDKALQSCPNYLEFEIAVLRSNIAACHLKLEDWKAAVTAATSSIESLDRLCPPRPEGDGADAEEAVKEPDGDGSTKRSSPSTTDIQRIRAKSLMRRAKARSELGGWAALQGADEDYKLLSKMDNLPSADRKKVQSQLLALPPRLDAAKEAEVGQMMGKLKELGNGLLKPFGLSTDNFNMVKDSATGGYSMQFNQGSGSASK</sequence>
<evidence type="ECO:0000313" key="3">
    <source>
        <dbReference type="Proteomes" id="UP000698800"/>
    </source>
</evidence>
<evidence type="ECO:0000256" key="1">
    <source>
        <dbReference type="SAM" id="MobiDB-lite"/>
    </source>
</evidence>
<keyword evidence="3" id="KW-1185">Reference proteome</keyword>
<dbReference type="OrthoDB" id="1872379at2759"/>
<dbReference type="InterPro" id="IPR011990">
    <property type="entry name" value="TPR-like_helical_dom_sf"/>
</dbReference>
<dbReference type="PANTHER" id="PTHR46014">
    <property type="entry name" value="TETRATRICOPEPTIDE REPEAT PROTEIN 1"/>
    <property type="match status" value="1"/>
</dbReference>
<name>A0A9P8L414_9PEZI</name>
<evidence type="ECO:0008006" key="4">
    <source>
        <dbReference type="Google" id="ProtNLM"/>
    </source>
</evidence>
<comment type="caution">
    <text evidence="2">The sequence shown here is derived from an EMBL/GenBank/DDBJ whole genome shotgun (WGS) entry which is preliminary data.</text>
</comment>
<reference evidence="2" key="1">
    <citation type="submission" date="2021-03" db="EMBL/GenBank/DDBJ databases">
        <title>Comparative genomics and phylogenomic investigation of the class Geoglossomycetes provide insights into ecological specialization and systematics.</title>
        <authorList>
            <person name="Melie T."/>
            <person name="Pirro S."/>
            <person name="Miller A.N."/>
            <person name="Quandt A."/>
        </authorList>
    </citation>
    <scope>NUCLEOTIDE SEQUENCE</scope>
    <source>
        <strain evidence="2">GBOQ0MN5Z8</strain>
    </source>
</reference>
<proteinExistence type="predicted"/>
<dbReference type="Proteomes" id="UP000698800">
    <property type="component" value="Unassembled WGS sequence"/>
</dbReference>
<dbReference type="AlphaFoldDB" id="A0A9P8L414"/>
<dbReference type="EMBL" id="JAGHQL010000002">
    <property type="protein sequence ID" value="KAH0547665.1"/>
    <property type="molecule type" value="Genomic_DNA"/>
</dbReference>
<evidence type="ECO:0000313" key="2">
    <source>
        <dbReference type="EMBL" id="KAH0547665.1"/>
    </source>
</evidence>
<feature type="compositionally biased region" description="Basic and acidic residues" evidence="1">
    <location>
        <begin position="128"/>
        <end position="139"/>
    </location>
</feature>
<accession>A0A9P8L414</accession>
<organism evidence="2 3">
    <name type="scientific">Glutinoglossum americanum</name>
    <dbReference type="NCBI Taxonomy" id="1670608"/>
    <lineage>
        <taxon>Eukaryota</taxon>
        <taxon>Fungi</taxon>
        <taxon>Dikarya</taxon>
        <taxon>Ascomycota</taxon>
        <taxon>Pezizomycotina</taxon>
        <taxon>Geoglossomycetes</taxon>
        <taxon>Geoglossales</taxon>
        <taxon>Geoglossaceae</taxon>
        <taxon>Glutinoglossum</taxon>
    </lineage>
</organism>
<dbReference type="SUPFAM" id="SSF48452">
    <property type="entry name" value="TPR-like"/>
    <property type="match status" value="1"/>
</dbReference>
<dbReference type="InterPro" id="IPR052769">
    <property type="entry name" value="TPR_domain_protein"/>
</dbReference>
<feature type="region of interest" description="Disordered" evidence="1">
    <location>
        <begin position="1"/>
        <end position="27"/>
    </location>
</feature>
<feature type="compositionally biased region" description="Polar residues" evidence="1">
    <location>
        <begin position="140"/>
        <end position="149"/>
    </location>
</feature>
<feature type="region of interest" description="Disordered" evidence="1">
    <location>
        <begin position="112"/>
        <end position="149"/>
    </location>
</feature>
<dbReference type="Gene3D" id="1.25.40.10">
    <property type="entry name" value="Tetratricopeptide repeat domain"/>
    <property type="match status" value="1"/>
</dbReference>